<comment type="caution">
    <text evidence="9">The sequence shown here is derived from an EMBL/GenBank/DDBJ whole genome shotgun (WGS) entry which is preliminary data.</text>
</comment>
<dbReference type="InterPro" id="IPR055431">
    <property type="entry name" value="RsgI_M"/>
</dbReference>
<name>A0ABU1U0E2_9BACL</name>
<dbReference type="EMBL" id="JAVDWA010000003">
    <property type="protein sequence ID" value="MDR7072939.1"/>
    <property type="molecule type" value="Genomic_DNA"/>
</dbReference>
<protein>
    <recommendedName>
        <fullName evidence="8">RsgI N-terminal anti-sigma domain-containing protein</fullName>
    </recommendedName>
</protein>
<feature type="compositionally biased region" description="Polar residues" evidence="6">
    <location>
        <begin position="321"/>
        <end position="342"/>
    </location>
</feature>
<evidence type="ECO:0000256" key="6">
    <source>
        <dbReference type="SAM" id="MobiDB-lite"/>
    </source>
</evidence>
<dbReference type="RefSeq" id="WP_310258313.1">
    <property type="nucleotide sequence ID" value="NZ_JAVDWA010000003.1"/>
</dbReference>
<feature type="region of interest" description="Disordered" evidence="6">
    <location>
        <begin position="262"/>
        <end position="390"/>
    </location>
</feature>
<keyword evidence="3 7" id="KW-0812">Transmembrane</keyword>
<evidence type="ECO:0000256" key="2">
    <source>
        <dbReference type="ARBA" id="ARBA00022475"/>
    </source>
</evidence>
<feature type="domain" description="RsgI N-terminal anti-sigma" evidence="8">
    <location>
        <begin position="2"/>
        <end position="51"/>
    </location>
</feature>
<sequence>MKSGIVIEIINNKATLLMKDGTFVTVRIPKGKRPLVGNEYQTSYFSYKKRSLFALPSLSLCVSLLVAFVLLSGIIPFGNESAAAAYVSFDINPSLEVGVDDGMHVVELSAFNEEAKQLIKKHKLSIEKHPSFEAFANQLINAYEAEGYMKSDHSMLITTVASEKGNDKTEAELDQAVNSIVKQAAVKYPVAITVTETNRDTRKKAAQLGVSSGKLTAYQKANKQVKPIQKKMIKEADIQDLQKKAAVSSKDLKMIPHPRQMHIPEDINHEHTHKKADWSKHNKNEDKKEYIEKPKNNLNVHEPKRLNENKRPVHEKPVKRNSISTKENVNNNHSRNHSASQQRENRHQNHVENRNRNTNTRDHSRVEKDKNSEHGKGHNGNESGNNRHNH</sequence>
<dbReference type="InterPro" id="IPR024449">
    <property type="entry name" value="Anti-sigma_RsgI_N"/>
</dbReference>
<dbReference type="Proteomes" id="UP001258181">
    <property type="component" value="Unassembled WGS sequence"/>
</dbReference>
<feature type="compositionally biased region" description="Polar residues" evidence="6">
    <location>
        <begin position="380"/>
        <end position="390"/>
    </location>
</feature>
<feature type="transmembrane region" description="Helical" evidence="7">
    <location>
        <begin position="52"/>
        <end position="75"/>
    </location>
</feature>
<evidence type="ECO:0000256" key="5">
    <source>
        <dbReference type="ARBA" id="ARBA00023136"/>
    </source>
</evidence>
<keyword evidence="10" id="KW-1185">Reference proteome</keyword>
<evidence type="ECO:0000313" key="9">
    <source>
        <dbReference type="EMBL" id="MDR7072939.1"/>
    </source>
</evidence>
<keyword evidence="4 7" id="KW-1133">Transmembrane helix</keyword>
<evidence type="ECO:0000256" key="1">
    <source>
        <dbReference type="ARBA" id="ARBA00004162"/>
    </source>
</evidence>
<evidence type="ECO:0000256" key="7">
    <source>
        <dbReference type="SAM" id="Phobius"/>
    </source>
</evidence>
<accession>A0ABU1U0E2</accession>
<dbReference type="PROSITE" id="PS51849">
    <property type="entry name" value="RSGI_N"/>
    <property type="match status" value="1"/>
</dbReference>
<proteinExistence type="predicted"/>
<dbReference type="Pfam" id="PF23750">
    <property type="entry name" value="RsgI_M"/>
    <property type="match status" value="1"/>
</dbReference>
<evidence type="ECO:0000256" key="3">
    <source>
        <dbReference type="ARBA" id="ARBA00022692"/>
    </source>
</evidence>
<reference evidence="9 10" key="1">
    <citation type="submission" date="2023-07" db="EMBL/GenBank/DDBJ databases">
        <title>Sorghum-associated microbial communities from plants grown in Nebraska, USA.</title>
        <authorList>
            <person name="Schachtman D."/>
        </authorList>
    </citation>
    <scope>NUCLEOTIDE SEQUENCE [LARGE SCALE GENOMIC DNA]</scope>
    <source>
        <strain evidence="9 10">BE211</strain>
    </source>
</reference>
<evidence type="ECO:0000259" key="8">
    <source>
        <dbReference type="PROSITE" id="PS51849"/>
    </source>
</evidence>
<gene>
    <name evidence="9" type="ORF">J2X07_001925</name>
</gene>
<comment type="subcellular location">
    <subcellularLocation>
        <location evidence="1">Cell membrane</location>
        <topology evidence="1">Single-pass membrane protein</topology>
    </subcellularLocation>
</comment>
<feature type="compositionally biased region" description="Basic and acidic residues" evidence="6">
    <location>
        <begin position="343"/>
        <end position="376"/>
    </location>
</feature>
<dbReference type="Pfam" id="PF12791">
    <property type="entry name" value="RsgI_N"/>
    <property type="match status" value="1"/>
</dbReference>
<evidence type="ECO:0000313" key="10">
    <source>
        <dbReference type="Proteomes" id="UP001258181"/>
    </source>
</evidence>
<keyword evidence="5 7" id="KW-0472">Membrane</keyword>
<keyword evidence="2" id="KW-1003">Cell membrane</keyword>
<organism evidence="9 10">
    <name type="scientific">Fictibacillus barbaricus</name>
    <dbReference type="NCBI Taxonomy" id="182136"/>
    <lineage>
        <taxon>Bacteria</taxon>
        <taxon>Bacillati</taxon>
        <taxon>Bacillota</taxon>
        <taxon>Bacilli</taxon>
        <taxon>Bacillales</taxon>
        <taxon>Fictibacillaceae</taxon>
        <taxon>Fictibacillus</taxon>
    </lineage>
</organism>
<evidence type="ECO:0000256" key="4">
    <source>
        <dbReference type="ARBA" id="ARBA00022989"/>
    </source>
</evidence>
<feature type="compositionally biased region" description="Basic and acidic residues" evidence="6">
    <location>
        <begin position="262"/>
        <end position="318"/>
    </location>
</feature>